<organism evidence="1 2">
    <name type="scientific">Faucicola osloensis</name>
    <name type="common">Moraxella osloensis</name>
    <dbReference type="NCBI Taxonomy" id="34062"/>
    <lineage>
        <taxon>Bacteria</taxon>
        <taxon>Pseudomonadati</taxon>
        <taxon>Pseudomonadota</taxon>
        <taxon>Gammaproteobacteria</taxon>
        <taxon>Moraxellales</taxon>
        <taxon>Moraxellaceae</taxon>
        <taxon>Faucicola</taxon>
    </lineage>
</organism>
<reference evidence="1 2" key="1">
    <citation type="submission" date="2017-12" db="EMBL/GenBank/DDBJ databases">
        <title>Phylogenetic diversity of female urinary microbiome.</title>
        <authorList>
            <person name="Thomas-White K."/>
            <person name="Wolfe A.J."/>
        </authorList>
    </citation>
    <scope>NUCLEOTIDE SEQUENCE [LARGE SCALE GENOMIC DNA]</scope>
    <source>
        <strain evidence="1 2">UMB0416</strain>
    </source>
</reference>
<evidence type="ECO:0000313" key="1">
    <source>
        <dbReference type="EMBL" id="PKZ68683.1"/>
    </source>
</evidence>
<dbReference type="RefSeq" id="WP_101964506.1">
    <property type="nucleotide sequence ID" value="NZ_PKJS01000008.1"/>
</dbReference>
<gene>
    <name evidence="1" type="ORF">CYJ96_07375</name>
</gene>
<proteinExistence type="predicted"/>
<protein>
    <recommendedName>
        <fullName evidence="3">DUF2939 domain-containing protein</fullName>
    </recommendedName>
</protein>
<dbReference type="AlphaFoldDB" id="A0A2I1RHS5"/>
<dbReference type="EMBL" id="PKJS01000008">
    <property type="protein sequence ID" value="PKZ68683.1"/>
    <property type="molecule type" value="Genomic_DNA"/>
</dbReference>
<name>A0A2I1RHS5_FAUOS</name>
<evidence type="ECO:0000313" key="2">
    <source>
        <dbReference type="Proteomes" id="UP000234914"/>
    </source>
</evidence>
<dbReference type="Pfam" id="PF11159">
    <property type="entry name" value="DUF2939"/>
    <property type="match status" value="1"/>
</dbReference>
<accession>A0A2I1RHS5</accession>
<evidence type="ECO:0008006" key="3">
    <source>
        <dbReference type="Google" id="ProtNLM"/>
    </source>
</evidence>
<dbReference type="Proteomes" id="UP000234914">
    <property type="component" value="Unassembled WGS sequence"/>
</dbReference>
<dbReference type="InterPro" id="IPR021330">
    <property type="entry name" value="DUF2939"/>
</dbReference>
<sequence>MKKLLSLLIILALIVVAWVFASPYWAVYQLKKAYDAQQADTISAAIEFTQLQQSVKSQLTPVLVEKANHVAKSPILQMLNIELNPDDLVSKMVNQAVDNTVTPEGVQYALTGQATSELLKTNVKLLGGLVAVAMDKIDIKDLILARNSAELNQKIKQQLQSPNPNVTTATSQTQPTTQYCGVNCFEVTGQLHGYPLTLRLQRQGLIHWKIVGVTLPLNP</sequence>
<comment type="caution">
    <text evidence="1">The sequence shown here is derived from an EMBL/GenBank/DDBJ whole genome shotgun (WGS) entry which is preliminary data.</text>
</comment>